<dbReference type="Proteomes" id="UP000266673">
    <property type="component" value="Unassembled WGS sequence"/>
</dbReference>
<reference evidence="1 2" key="1">
    <citation type="submission" date="2018-06" db="EMBL/GenBank/DDBJ databases">
        <title>Comparative genomics reveals the genomic features of Rhizophagus irregularis, R. cerebriforme, R. diaphanum and Gigaspora rosea, and their symbiotic lifestyle signature.</title>
        <authorList>
            <person name="Morin E."/>
            <person name="San Clemente H."/>
            <person name="Chen E.C.H."/>
            <person name="De La Providencia I."/>
            <person name="Hainaut M."/>
            <person name="Kuo A."/>
            <person name="Kohler A."/>
            <person name="Murat C."/>
            <person name="Tang N."/>
            <person name="Roy S."/>
            <person name="Loubradou J."/>
            <person name="Henrissat B."/>
            <person name="Grigoriev I.V."/>
            <person name="Corradi N."/>
            <person name="Roux C."/>
            <person name="Martin F.M."/>
        </authorList>
    </citation>
    <scope>NUCLEOTIDE SEQUENCE [LARGE SCALE GENOMIC DNA]</scope>
    <source>
        <strain evidence="1 2">DAOM 194757</strain>
    </source>
</reference>
<comment type="caution">
    <text evidence="1">The sequence shown here is derived from an EMBL/GenBank/DDBJ whole genome shotgun (WGS) entry which is preliminary data.</text>
</comment>
<dbReference type="OrthoDB" id="2439970at2759"/>
<evidence type="ECO:0000313" key="2">
    <source>
        <dbReference type="Proteomes" id="UP000266673"/>
    </source>
</evidence>
<name>A0A397VJZ7_9GLOM</name>
<keyword evidence="2" id="KW-1185">Reference proteome</keyword>
<evidence type="ECO:0000313" key="1">
    <source>
        <dbReference type="EMBL" id="RIB22151.1"/>
    </source>
</evidence>
<sequence>MKKRKKKKNRNILEGWDVVYERRSCLGATPGGKLFLPPPSWILSVLKISENDSREDQPEIIELSSDEDQIPDLIEISSDEQGQIPEIIDLSIDEELLFEKGQIAVSRDRTPEAANIKLNL</sequence>
<proteinExistence type="predicted"/>
<organism evidence="1 2">
    <name type="scientific">Gigaspora rosea</name>
    <dbReference type="NCBI Taxonomy" id="44941"/>
    <lineage>
        <taxon>Eukaryota</taxon>
        <taxon>Fungi</taxon>
        <taxon>Fungi incertae sedis</taxon>
        <taxon>Mucoromycota</taxon>
        <taxon>Glomeromycotina</taxon>
        <taxon>Glomeromycetes</taxon>
        <taxon>Diversisporales</taxon>
        <taxon>Gigasporaceae</taxon>
        <taxon>Gigaspora</taxon>
    </lineage>
</organism>
<gene>
    <name evidence="1" type="ORF">C2G38_2174659</name>
</gene>
<accession>A0A397VJZ7</accession>
<dbReference type="EMBL" id="QKWP01000322">
    <property type="protein sequence ID" value="RIB22151.1"/>
    <property type="molecule type" value="Genomic_DNA"/>
</dbReference>
<protein>
    <submittedName>
        <fullName evidence="1">Uncharacterized protein</fullName>
    </submittedName>
</protein>
<dbReference type="AlphaFoldDB" id="A0A397VJZ7"/>